<keyword evidence="2" id="KW-1185">Reference proteome</keyword>
<evidence type="ECO:0000313" key="1">
    <source>
        <dbReference type="EMBL" id="GAA0958795.1"/>
    </source>
</evidence>
<organism evidence="1 2">
    <name type="scientific">Actinocorallia libanotica</name>
    <dbReference type="NCBI Taxonomy" id="46162"/>
    <lineage>
        <taxon>Bacteria</taxon>
        <taxon>Bacillati</taxon>
        <taxon>Actinomycetota</taxon>
        <taxon>Actinomycetes</taxon>
        <taxon>Streptosporangiales</taxon>
        <taxon>Thermomonosporaceae</taxon>
        <taxon>Actinocorallia</taxon>
    </lineage>
</organism>
<dbReference type="EMBL" id="BAAAHH010000021">
    <property type="protein sequence ID" value="GAA0958795.1"/>
    <property type="molecule type" value="Genomic_DNA"/>
</dbReference>
<dbReference type="Proteomes" id="UP001500665">
    <property type="component" value="Unassembled WGS sequence"/>
</dbReference>
<evidence type="ECO:0000313" key="2">
    <source>
        <dbReference type="Proteomes" id="UP001500665"/>
    </source>
</evidence>
<comment type="caution">
    <text evidence="1">The sequence shown here is derived from an EMBL/GenBank/DDBJ whole genome shotgun (WGS) entry which is preliminary data.</text>
</comment>
<name>A0ABP4C1B4_9ACTN</name>
<dbReference type="RefSeq" id="WP_344243164.1">
    <property type="nucleotide sequence ID" value="NZ_BAAAHH010000021.1"/>
</dbReference>
<gene>
    <name evidence="1" type="ORF">GCM10009550_47860</name>
</gene>
<proteinExistence type="predicted"/>
<sequence>MGYAFRCADDSGHNLSITGSEMVDVRETLRLAISLAEGESVIQMHKFESNDEWIVTPEECREIARLLGGREGEYIVSEYRNFVDGVSDGLLGNVRDLAELGARAADHGGIRVY</sequence>
<accession>A0ABP4C1B4</accession>
<reference evidence="2" key="1">
    <citation type="journal article" date="2019" name="Int. J. Syst. Evol. Microbiol.">
        <title>The Global Catalogue of Microorganisms (GCM) 10K type strain sequencing project: providing services to taxonomists for standard genome sequencing and annotation.</title>
        <authorList>
            <consortium name="The Broad Institute Genomics Platform"/>
            <consortium name="The Broad Institute Genome Sequencing Center for Infectious Disease"/>
            <person name="Wu L."/>
            <person name="Ma J."/>
        </authorList>
    </citation>
    <scope>NUCLEOTIDE SEQUENCE [LARGE SCALE GENOMIC DNA]</scope>
    <source>
        <strain evidence="2">JCM 10696</strain>
    </source>
</reference>
<protein>
    <submittedName>
        <fullName evidence="1">Uncharacterized protein</fullName>
    </submittedName>
</protein>